<name>A0A0G1RXW9_9BACT</name>
<dbReference type="AlphaFoldDB" id="A0A0G1RXW9"/>
<organism evidence="1 2">
    <name type="scientific">Candidatus Beckwithbacteria bacterium GW2011_GWB1_47_15</name>
    <dbReference type="NCBI Taxonomy" id="1618371"/>
    <lineage>
        <taxon>Bacteria</taxon>
        <taxon>Candidatus Beckwithiibacteriota</taxon>
    </lineage>
</organism>
<dbReference type="Gene3D" id="3.40.30.10">
    <property type="entry name" value="Glutaredoxin"/>
    <property type="match status" value="1"/>
</dbReference>
<protein>
    <submittedName>
        <fullName evidence="1">Putative bacterioferritin comigratory protein</fullName>
    </submittedName>
</protein>
<dbReference type="Proteomes" id="UP000033860">
    <property type="component" value="Unassembled WGS sequence"/>
</dbReference>
<evidence type="ECO:0000313" key="2">
    <source>
        <dbReference type="Proteomes" id="UP000033860"/>
    </source>
</evidence>
<dbReference type="EMBL" id="LCNT01000001">
    <property type="protein sequence ID" value="KKU61961.1"/>
    <property type="molecule type" value="Genomic_DNA"/>
</dbReference>
<dbReference type="InterPro" id="IPR036249">
    <property type="entry name" value="Thioredoxin-like_sf"/>
</dbReference>
<sequence>MIKSYGADGVIFARRTTFVIDPAGKIAKIYDKVKPDEHAGELIEDLKVYHTPGV</sequence>
<comment type="caution">
    <text evidence="1">The sequence shown here is derived from an EMBL/GenBank/DDBJ whole genome shotgun (WGS) entry which is preliminary data.</text>
</comment>
<proteinExistence type="predicted"/>
<gene>
    <name evidence="1" type="ORF">UX85_C0001G0175</name>
</gene>
<dbReference type="SUPFAM" id="SSF52833">
    <property type="entry name" value="Thioredoxin-like"/>
    <property type="match status" value="1"/>
</dbReference>
<evidence type="ECO:0000313" key="1">
    <source>
        <dbReference type="EMBL" id="KKU61961.1"/>
    </source>
</evidence>
<reference evidence="1 2" key="1">
    <citation type="journal article" date="2015" name="Nature">
        <title>rRNA introns, odd ribosomes, and small enigmatic genomes across a large radiation of phyla.</title>
        <authorList>
            <person name="Brown C.T."/>
            <person name="Hug L.A."/>
            <person name="Thomas B.C."/>
            <person name="Sharon I."/>
            <person name="Castelle C.J."/>
            <person name="Singh A."/>
            <person name="Wilkins M.J."/>
            <person name="Williams K.H."/>
            <person name="Banfield J.F."/>
        </authorList>
    </citation>
    <scope>NUCLEOTIDE SEQUENCE [LARGE SCALE GENOMIC DNA]</scope>
</reference>
<accession>A0A0G1RXW9</accession>